<name>A0A3M7PRS1_BRAPC</name>
<feature type="domain" description="Peptidase M13 N-terminal" evidence="9">
    <location>
        <begin position="25"/>
        <end position="188"/>
    </location>
</feature>
<dbReference type="Gene3D" id="3.40.390.10">
    <property type="entry name" value="Collagenase (Catalytic Domain)"/>
    <property type="match status" value="1"/>
</dbReference>
<evidence type="ECO:0000256" key="6">
    <source>
        <dbReference type="ARBA" id="ARBA00022833"/>
    </source>
</evidence>
<evidence type="ECO:0000256" key="7">
    <source>
        <dbReference type="ARBA" id="ARBA00023049"/>
    </source>
</evidence>
<keyword evidence="11" id="KW-1185">Reference proteome</keyword>
<dbReference type="PRINTS" id="PR00786">
    <property type="entry name" value="NEPRILYSIN"/>
</dbReference>
<sequence length="293" mass="34881">MGGVIRLSKLFYEINLKKKIDPLAFKTTVSELNILIPGFDWEKYILNDLFEKTFNMNVSRNQTVIIDDLEYLQKLVKIINYESKFHEDDFDNFLIWELIDSLNDIIEPSKNELLICSNYVFKNFNVLLSKFLLKDNFESENVLKVEELIKYLRNEFKNLIYQSSWMDEKSKRFSIERINSLKFKIGYPKYIFNDSLISNEYLKYNFSNSNRSFFQNEIFRRFFNLKDNFAYLNKERNENIWLLGPSIPNAAFSVLTHEIYVPAGIIQTPIFDPDNLMLFNFARLGFIIAHEMA</sequence>
<organism evidence="10 11">
    <name type="scientific">Brachionus plicatilis</name>
    <name type="common">Marine rotifer</name>
    <name type="synonym">Brachionus muelleri</name>
    <dbReference type="NCBI Taxonomy" id="10195"/>
    <lineage>
        <taxon>Eukaryota</taxon>
        <taxon>Metazoa</taxon>
        <taxon>Spiralia</taxon>
        <taxon>Gnathifera</taxon>
        <taxon>Rotifera</taxon>
        <taxon>Eurotatoria</taxon>
        <taxon>Monogononta</taxon>
        <taxon>Pseudotrocha</taxon>
        <taxon>Ploima</taxon>
        <taxon>Brachionidae</taxon>
        <taxon>Brachionus</taxon>
    </lineage>
</organism>
<evidence type="ECO:0000313" key="10">
    <source>
        <dbReference type="EMBL" id="RNA01619.1"/>
    </source>
</evidence>
<comment type="caution">
    <text evidence="10">The sequence shown here is derived from an EMBL/GenBank/DDBJ whole genome shotgun (WGS) entry which is preliminary data.</text>
</comment>
<evidence type="ECO:0000313" key="11">
    <source>
        <dbReference type="Proteomes" id="UP000276133"/>
    </source>
</evidence>
<dbReference type="InterPro" id="IPR024079">
    <property type="entry name" value="MetalloPept_cat_dom_sf"/>
</dbReference>
<dbReference type="InterPro" id="IPR018497">
    <property type="entry name" value="Peptidase_M13_C"/>
</dbReference>
<protein>
    <submittedName>
        <fullName evidence="10">Endothelin-converting enzyme-like 1</fullName>
    </submittedName>
</protein>
<keyword evidence="6" id="KW-0862">Zinc</keyword>
<dbReference type="EMBL" id="REGN01009234">
    <property type="protein sequence ID" value="RNA01619.1"/>
    <property type="molecule type" value="Genomic_DNA"/>
</dbReference>
<reference evidence="10 11" key="1">
    <citation type="journal article" date="2018" name="Sci. Rep.">
        <title>Genomic signatures of local adaptation to the degree of environmental predictability in rotifers.</title>
        <authorList>
            <person name="Franch-Gras L."/>
            <person name="Hahn C."/>
            <person name="Garcia-Roger E.M."/>
            <person name="Carmona M.J."/>
            <person name="Serra M."/>
            <person name="Gomez A."/>
        </authorList>
    </citation>
    <scope>NUCLEOTIDE SEQUENCE [LARGE SCALE GENOMIC DNA]</scope>
    <source>
        <strain evidence="10">HYR1</strain>
    </source>
</reference>
<evidence type="ECO:0000256" key="5">
    <source>
        <dbReference type="ARBA" id="ARBA00022801"/>
    </source>
</evidence>
<dbReference type="AlphaFoldDB" id="A0A3M7PRS1"/>
<feature type="domain" description="Peptidase M13 C-terminal" evidence="8">
    <location>
        <begin position="249"/>
        <end position="292"/>
    </location>
</feature>
<dbReference type="Pfam" id="PF05649">
    <property type="entry name" value="Peptidase_M13_N"/>
    <property type="match status" value="1"/>
</dbReference>
<dbReference type="GO" id="GO:0004222">
    <property type="term" value="F:metalloendopeptidase activity"/>
    <property type="evidence" value="ECO:0007669"/>
    <property type="project" value="InterPro"/>
</dbReference>
<feature type="non-terminal residue" evidence="10">
    <location>
        <position position="293"/>
    </location>
</feature>
<dbReference type="PANTHER" id="PTHR11733">
    <property type="entry name" value="ZINC METALLOPROTEASE FAMILY M13 NEPRILYSIN-RELATED"/>
    <property type="match status" value="1"/>
</dbReference>
<dbReference type="SUPFAM" id="SSF55486">
    <property type="entry name" value="Metalloproteases ('zincins'), catalytic domain"/>
    <property type="match status" value="1"/>
</dbReference>
<accession>A0A3M7PRS1</accession>
<dbReference type="PANTHER" id="PTHR11733:SF167">
    <property type="entry name" value="FI17812P1-RELATED"/>
    <property type="match status" value="1"/>
</dbReference>
<keyword evidence="3" id="KW-0645">Protease</keyword>
<proteinExistence type="inferred from homology"/>
<dbReference type="PROSITE" id="PS51885">
    <property type="entry name" value="NEPRILYSIN"/>
    <property type="match status" value="1"/>
</dbReference>
<comment type="similarity">
    <text evidence="2">Belongs to the peptidase M13 family.</text>
</comment>
<dbReference type="STRING" id="10195.A0A3M7PRS1"/>
<dbReference type="GO" id="GO:0005886">
    <property type="term" value="C:plasma membrane"/>
    <property type="evidence" value="ECO:0007669"/>
    <property type="project" value="TreeGrafter"/>
</dbReference>
<dbReference type="GO" id="GO:0046872">
    <property type="term" value="F:metal ion binding"/>
    <property type="evidence" value="ECO:0007669"/>
    <property type="project" value="UniProtKB-KW"/>
</dbReference>
<dbReference type="GO" id="GO:0016485">
    <property type="term" value="P:protein processing"/>
    <property type="evidence" value="ECO:0007669"/>
    <property type="project" value="TreeGrafter"/>
</dbReference>
<comment type="cofactor">
    <cofactor evidence="1">
        <name>Zn(2+)</name>
        <dbReference type="ChEBI" id="CHEBI:29105"/>
    </cofactor>
</comment>
<keyword evidence="4" id="KW-0479">Metal-binding</keyword>
<evidence type="ECO:0000256" key="4">
    <source>
        <dbReference type="ARBA" id="ARBA00022723"/>
    </source>
</evidence>
<dbReference type="OrthoDB" id="6475849at2759"/>
<dbReference type="Proteomes" id="UP000276133">
    <property type="component" value="Unassembled WGS sequence"/>
</dbReference>
<dbReference type="InterPro" id="IPR000718">
    <property type="entry name" value="Peptidase_M13"/>
</dbReference>
<evidence type="ECO:0000259" key="8">
    <source>
        <dbReference type="Pfam" id="PF01431"/>
    </source>
</evidence>
<keyword evidence="7" id="KW-0482">Metalloprotease</keyword>
<dbReference type="Pfam" id="PF01431">
    <property type="entry name" value="Peptidase_M13"/>
    <property type="match status" value="1"/>
</dbReference>
<evidence type="ECO:0000256" key="3">
    <source>
        <dbReference type="ARBA" id="ARBA00022670"/>
    </source>
</evidence>
<evidence type="ECO:0000256" key="1">
    <source>
        <dbReference type="ARBA" id="ARBA00001947"/>
    </source>
</evidence>
<dbReference type="InterPro" id="IPR008753">
    <property type="entry name" value="Peptidase_M13_N"/>
</dbReference>
<keyword evidence="5" id="KW-0378">Hydrolase</keyword>
<evidence type="ECO:0000256" key="2">
    <source>
        <dbReference type="ARBA" id="ARBA00007357"/>
    </source>
</evidence>
<gene>
    <name evidence="10" type="ORF">BpHYR1_008149</name>
</gene>
<evidence type="ECO:0000259" key="9">
    <source>
        <dbReference type="Pfam" id="PF05649"/>
    </source>
</evidence>